<evidence type="ECO:0000313" key="8">
    <source>
        <dbReference type="Proteomes" id="UP000747399"/>
    </source>
</evidence>
<dbReference type="InterPro" id="IPR010089">
    <property type="entry name" value="Flavoprotein_WrbA-like"/>
</dbReference>
<dbReference type="InterPro" id="IPR008254">
    <property type="entry name" value="Flavodoxin/NO_synth"/>
</dbReference>
<dbReference type="PROSITE" id="PS50902">
    <property type="entry name" value="FLAVODOXIN_LIKE"/>
    <property type="match status" value="1"/>
</dbReference>
<dbReference type="NCBIfam" id="TIGR01755">
    <property type="entry name" value="flav_wrbA"/>
    <property type="match status" value="1"/>
</dbReference>
<dbReference type="EMBL" id="BNCO01000014">
    <property type="protein sequence ID" value="GIL53280.1"/>
    <property type="molecule type" value="Genomic_DNA"/>
</dbReference>
<accession>A0A8J4B3I6</accession>
<dbReference type="EC" id="1.6.5.2" evidence="2"/>
<comment type="similarity">
    <text evidence="1">Belongs to the WrbA family.</text>
</comment>
<dbReference type="Proteomes" id="UP000747399">
    <property type="component" value="Unassembled WGS sequence"/>
</dbReference>
<dbReference type="SUPFAM" id="SSF52218">
    <property type="entry name" value="Flavoproteins"/>
    <property type="match status" value="1"/>
</dbReference>
<evidence type="ECO:0000313" key="7">
    <source>
        <dbReference type="EMBL" id="GIL53280.1"/>
    </source>
</evidence>
<dbReference type="AlphaFoldDB" id="A0A8J4B3I6"/>
<organism evidence="7 8">
    <name type="scientific">Volvox africanus</name>
    <dbReference type="NCBI Taxonomy" id="51714"/>
    <lineage>
        <taxon>Eukaryota</taxon>
        <taxon>Viridiplantae</taxon>
        <taxon>Chlorophyta</taxon>
        <taxon>core chlorophytes</taxon>
        <taxon>Chlorophyceae</taxon>
        <taxon>CS clade</taxon>
        <taxon>Chlamydomonadales</taxon>
        <taxon>Volvocaceae</taxon>
        <taxon>Volvox</taxon>
    </lineage>
</organism>
<evidence type="ECO:0000256" key="5">
    <source>
        <dbReference type="SAM" id="MobiDB-lite"/>
    </source>
</evidence>
<dbReference type="PANTHER" id="PTHR30546:SF23">
    <property type="entry name" value="FLAVOPROTEIN-LIKE PROTEIN YCP4-RELATED"/>
    <property type="match status" value="1"/>
</dbReference>
<evidence type="ECO:0000259" key="6">
    <source>
        <dbReference type="PROSITE" id="PS50902"/>
    </source>
</evidence>
<dbReference type="PANTHER" id="PTHR30546">
    <property type="entry name" value="FLAVODOXIN-RELATED PROTEIN WRBA-RELATED"/>
    <property type="match status" value="1"/>
</dbReference>
<evidence type="ECO:0000256" key="4">
    <source>
        <dbReference type="ARBA" id="ARBA00048983"/>
    </source>
</evidence>
<dbReference type="NCBIfam" id="NF002999">
    <property type="entry name" value="PRK03767.1"/>
    <property type="match status" value="1"/>
</dbReference>
<dbReference type="GO" id="GO:0016020">
    <property type="term" value="C:membrane"/>
    <property type="evidence" value="ECO:0007669"/>
    <property type="project" value="TreeGrafter"/>
</dbReference>
<comment type="catalytic activity">
    <reaction evidence="3">
        <text>a quinone + NADH + H(+) = a quinol + NAD(+)</text>
        <dbReference type="Rhea" id="RHEA:46160"/>
        <dbReference type="ChEBI" id="CHEBI:15378"/>
        <dbReference type="ChEBI" id="CHEBI:24646"/>
        <dbReference type="ChEBI" id="CHEBI:57540"/>
        <dbReference type="ChEBI" id="CHEBI:57945"/>
        <dbReference type="ChEBI" id="CHEBI:132124"/>
        <dbReference type="EC" id="1.6.5.2"/>
    </reaction>
</comment>
<dbReference type="Pfam" id="PF03358">
    <property type="entry name" value="FMN_red"/>
    <property type="match status" value="1"/>
</dbReference>
<dbReference type="InterPro" id="IPR005025">
    <property type="entry name" value="FMN_Rdtase-like_dom"/>
</dbReference>
<name>A0A8J4B3I6_9CHLO</name>
<evidence type="ECO:0000256" key="1">
    <source>
        <dbReference type="ARBA" id="ARBA00006961"/>
    </source>
</evidence>
<gene>
    <name evidence="7" type="ORF">Vafri_8922</name>
</gene>
<protein>
    <recommendedName>
        <fullName evidence="2">NAD(P)H dehydrogenase (quinone)</fullName>
        <ecNumber evidence="2">1.6.5.2</ecNumber>
    </recommendedName>
</protein>
<proteinExistence type="inferred from homology"/>
<dbReference type="GO" id="GO:0003955">
    <property type="term" value="F:NAD(P)H dehydrogenase (quinone) activity"/>
    <property type="evidence" value="ECO:0007669"/>
    <property type="project" value="UniProtKB-EC"/>
</dbReference>
<sequence>MGNVCGARAEAVDAPTAAKTTATTEPTVLEAPAVTTDATAVKPEAPGDETEATSPADKTSIPPKKLKIFLIFYSTYGHIYTLAKTYKAALETLENIEVSIFQVAETLPKDVLEKMHAPPKPDIPLADPHNLPEADALVFGFPTRFGLMCSQMKSFFDATGMLWQKGALHGKPVSLFTSTATQGGGQETTIMTAVTQLAHHGMIFVPAGYAAGNIMYGLEHAKGGTPWGAGTLAGADGSRQPSEGELEAVCVQAKAFGQIAKKLAA</sequence>
<evidence type="ECO:0000256" key="3">
    <source>
        <dbReference type="ARBA" id="ARBA00047678"/>
    </source>
</evidence>
<dbReference type="InterPro" id="IPR029039">
    <property type="entry name" value="Flavoprotein-like_sf"/>
</dbReference>
<evidence type="ECO:0000256" key="2">
    <source>
        <dbReference type="ARBA" id="ARBA00012648"/>
    </source>
</evidence>
<dbReference type="GO" id="GO:0010181">
    <property type="term" value="F:FMN binding"/>
    <property type="evidence" value="ECO:0007669"/>
    <property type="project" value="InterPro"/>
</dbReference>
<dbReference type="Gene3D" id="3.40.50.360">
    <property type="match status" value="1"/>
</dbReference>
<dbReference type="FunFam" id="3.40.50.360:FF:000001">
    <property type="entry name" value="NAD(P)H dehydrogenase (Quinone) FQR1-like"/>
    <property type="match status" value="1"/>
</dbReference>
<reference evidence="7" key="1">
    <citation type="journal article" date="2021" name="Proc. Natl. Acad. Sci. U.S.A.">
        <title>Three genomes in the algal genus Volvox reveal the fate of a haploid sex-determining region after a transition to homothallism.</title>
        <authorList>
            <person name="Yamamoto K."/>
            <person name="Hamaji T."/>
            <person name="Kawai-Toyooka H."/>
            <person name="Matsuzaki R."/>
            <person name="Takahashi F."/>
            <person name="Nishimura Y."/>
            <person name="Kawachi M."/>
            <person name="Noguchi H."/>
            <person name="Minakuchi Y."/>
            <person name="Umen J.G."/>
            <person name="Toyoda A."/>
            <person name="Nozaki H."/>
        </authorList>
    </citation>
    <scope>NUCLEOTIDE SEQUENCE</scope>
    <source>
        <strain evidence="7">NIES-3780</strain>
    </source>
</reference>
<feature type="region of interest" description="Disordered" evidence="5">
    <location>
        <begin position="1"/>
        <end position="59"/>
    </location>
</feature>
<feature type="compositionally biased region" description="Low complexity" evidence="5">
    <location>
        <begin position="14"/>
        <end position="33"/>
    </location>
</feature>
<keyword evidence="8" id="KW-1185">Reference proteome</keyword>
<comment type="catalytic activity">
    <reaction evidence="4">
        <text>a quinone + NADPH + H(+) = a quinol + NADP(+)</text>
        <dbReference type="Rhea" id="RHEA:46164"/>
        <dbReference type="ChEBI" id="CHEBI:15378"/>
        <dbReference type="ChEBI" id="CHEBI:24646"/>
        <dbReference type="ChEBI" id="CHEBI:57783"/>
        <dbReference type="ChEBI" id="CHEBI:58349"/>
        <dbReference type="ChEBI" id="CHEBI:132124"/>
        <dbReference type="EC" id="1.6.5.2"/>
    </reaction>
</comment>
<comment type="caution">
    <text evidence="7">The sequence shown here is derived from an EMBL/GenBank/DDBJ whole genome shotgun (WGS) entry which is preliminary data.</text>
</comment>
<feature type="domain" description="Flavodoxin-like" evidence="6">
    <location>
        <begin position="68"/>
        <end position="256"/>
    </location>
</feature>